<dbReference type="EMBL" id="JAGIOB010000001">
    <property type="protein sequence ID" value="MBP2416836.1"/>
    <property type="molecule type" value="Genomic_DNA"/>
</dbReference>
<dbReference type="SUPFAM" id="SSF51338">
    <property type="entry name" value="Composite domain of metallo-dependent hydrolases"/>
    <property type="match status" value="1"/>
</dbReference>
<comment type="caution">
    <text evidence="2">The sequence shown here is derived from an EMBL/GenBank/DDBJ whole genome shotgun (WGS) entry which is preliminary data.</text>
</comment>
<evidence type="ECO:0000313" key="3">
    <source>
        <dbReference type="Proteomes" id="UP000758168"/>
    </source>
</evidence>
<organism evidence="2 3">
    <name type="scientific">Microlunatus capsulatus</name>
    <dbReference type="NCBI Taxonomy" id="99117"/>
    <lineage>
        <taxon>Bacteria</taxon>
        <taxon>Bacillati</taxon>
        <taxon>Actinomycetota</taxon>
        <taxon>Actinomycetes</taxon>
        <taxon>Propionibacteriales</taxon>
        <taxon>Propionibacteriaceae</taxon>
        <taxon>Microlunatus</taxon>
    </lineage>
</organism>
<reference evidence="2 3" key="1">
    <citation type="submission" date="2021-03" db="EMBL/GenBank/DDBJ databases">
        <title>Sequencing the genomes of 1000 actinobacteria strains.</title>
        <authorList>
            <person name="Klenk H.-P."/>
        </authorList>
    </citation>
    <scope>NUCLEOTIDE SEQUENCE [LARGE SCALE GENOMIC DNA]</scope>
    <source>
        <strain evidence="2 3">DSM 12936</strain>
    </source>
</reference>
<dbReference type="PANTHER" id="PTHR32027:SF9">
    <property type="entry name" value="BLL3847 PROTEIN"/>
    <property type="match status" value="1"/>
</dbReference>
<accession>A0ABS4Z707</accession>
<keyword evidence="3" id="KW-1185">Reference proteome</keyword>
<dbReference type="InterPro" id="IPR011059">
    <property type="entry name" value="Metal-dep_hydrolase_composite"/>
</dbReference>
<feature type="domain" description="Amidohydrolase 3" evidence="1">
    <location>
        <begin position="95"/>
        <end position="390"/>
    </location>
</feature>
<sequence length="431" mass="44434">MPGPAELSLLRSATLADGSRVDVELAGGRVTAVVPAGTAGPAAAELDLDGYLLLPAAADPHAHLDKARSWDAIRPPMGDLGTAIAAWRAYAATMTEDDVAERARTQALAMLAAGTTAIRSHVDIRTGDDPTLGTRALVRVRDELAPLLDLELVALAGPETTDRAVEEALDLGVDLVGGACHLAEDPHDDMARLLAIAERRGVGVDLHVDESLDGPVTLDAFARAVRGWTTNVSAGHCCRLGTLPPAERDRVIAEVRASDVGVIANPITNLYLQGWQHPTSTPRGLAPARELLDAGVRFAAGADNVRDPFNPLGRGDALETAALLVVAGHLTVAEAYAAVSSGAREVLRLPVAGPVVGGVADLLAVRGADLAAVVADAPADRVVLRGGRVVARTTTTTEVALPWSAPAPAVEPRAVAPLAPVPPALSLEASR</sequence>
<dbReference type="SUPFAM" id="SSF51556">
    <property type="entry name" value="Metallo-dependent hydrolases"/>
    <property type="match status" value="1"/>
</dbReference>
<dbReference type="PANTHER" id="PTHR32027">
    <property type="entry name" value="CYTOSINE DEAMINASE"/>
    <property type="match status" value="1"/>
</dbReference>
<dbReference type="Gene3D" id="2.30.40.10">
    <property type="entry name" value="Urease, subunit C, domain 1"/>
    <property type="match status" value="1"/>
</dbReference>
<evidence type="ECO:0000313" key="2">
    <source>
        <dbReference type="EMBL" id="MBP2416836.1"/>
    </source>
</evidence>
<dbReference type="InterPro" id="IPR052349">
    <property type="entry name" value="Metallo-hydrolase_Enzymes"/>
</dbReference>
<dbReference type="GO" id="GO:0004131">
    <property type="term" value="F:cytosine deaminase activity"/>
    <property type="evidence" value="ECO:0007669"/>
    <property type="project" value="UniProtKB-EC"/>
</dbReference>
<dbReference type="Gene3D" id="3.20.20.140">
    <property type="entry name" value="Metal-dependent hydrolases"/>
    <property type="match status" value="1"/>
</dbReference>
<keyword evidence="2" id="KW-0378">Hydrolase</keyword>
<dbReference type="Proteomes" id="UP000758168">
    <property type="component" value="Unassembled WGS sequence"/>
</dbReference>
<gene>
    <name evidence="2" type="ORF">JOF54_001758</name>
</gene>
<evidence type="ECO:0000259" key="1">
    <source>
        <dbReference type="Pfam" id="PF07969"/>
    </source>
</evidence>
<proteinExistence type="predicted"/>
<dbReference type="InterPro" id="IPR032466">
    <property type="entry name" value="Metal_Hydrolase"/>
</dbReference>
<dbReference type="Pfam" id="PF07969">
    <property type="entry name" value="Amidohydro_3"/>
    <property type="match status" value="1"/>
</dbReference>
<dbReference type="RefSeq" id="WP_210054835.1">
    <property type="nucleotide sequence ID" value="NZ_BAAAMH010000013.1"/>
</dbReference>
<name>A0ABS4Z707_9ACTN</name>
<dbReference type="InterPro" id="IPR013108">
    <property type="entry name" value="Amidohydro_3"/>
</dbReference>
<dbReference type="EC" id="3.5.4.1" evidence="2"/>
<protein>
    <submittedName>
        <fullName evidence="2">Cytosine deaminase</fullName>
        <ecNumber evidence="2">3.5.4.1</ecNumber>
    </submittedName>
</protein>